<evidence type="ECO:0000313" key="1">
    <source>
        <dbReference type="EMBL" id="RZN60136.1"/>
    </source>
</evidence>
<comment type="caution">
    <text evidence="1">The sequence shown here is derived from an EMBL/GenBank/DDBJ whole genome shotgun (WGS) entry which is preliminary data.</text>
</comment>
<organism evidence="1 2">
    <name type="scientific">Avibacterium paragallinarum</name>
    <name type="common">Haemophilus gallinarum</name>
    <dbReference type="NCBI Taxonomy" id="728"/>
    <lineage>
        <taxon>Bacteria</taxon>
        <taxon>Pseudomonadati</taxon>
        <taxon>Pseudomonadota</taxon>
        <taxon>Gammaproteobacteria</taxon>
        <taxon>Pasteurellales</taxon>
        <taxon>Pasteurellaceae</taxon>
        <taxon>Avibacterium</taxon>
    </lineage>
</organism>
<protein>
    <submittedName>
        <fullName evidence="1">Uncharacterized protein</fullName>
    </submittedName>
</protein>
<sequence>MRKNTVTQDFRQAFMLARFSEVESLIYLLKHYIENSYGETDLTLVHSFNLLTDGALMDLYQAITLEQGLTDGNEGANND</sequence>
<proteinExistence type="predicted"/>
<dbReference type="EMBL" id="RQXS01000013">
    <property type="protein sequence ID" value="RZN60136.1"/>
    <property type="molecule type" value="Genomic_DNA"/>
</dbReference>
<dbReference type="AlphaFoldDB" id="A0A8B3T8J4"/>
<accession>A0A8B3T8J4</accession>
<gene>
    <name evidence="1" type="ORF">EIG79_04265</name>
</gene>
<dbReference type="RefSeq" id="WP_130238635.1">
    <property type="nucleotide sequence ID" value="NZ_RQXS01000013.1"/>
</dbReference>
<reference evidence="1 2" key="1">
    <citation type="submission" date="2018-11" db="EMBL/GenBank/DDBJ databases">
        <title>Sequencing Av. paragallinarum serogroups.</title>
        <authorList>
            <person name="Hellmuth J.E."/>
            <person name="Boucher C.E."/>
            <person name="Cason E.D."/>
        </authorList>
    </citation>
    <scope>NUCLEOTIDE SEQUENCE [LARGE SCALE GENOMIC DNA]</scope>
    <source>
        <strain evidence="1 2">SA-3</strain>
    </source>
</reference>
<dbReference type="Proteomes" id="UP000294229">
    <property type="component" value="Unassembled WGS sequence"/>
</dbReference>
<name>A0A8B3T8J4_AVIPA</name>
<evidence type="ECO:0000313" key="2">
    <source>
        <dbReference type="Proteomes" id="UP000294229"/>
    </source>
</evidence>